<comment type="subcellular location">
    <subcellularLocation>
        <location evidence="2">Membrane</location>
        <topology evidence="2">Multi-pass membrane protein</topology>
    </subcellularLocation>
</comment>
<keyword evidence="8 11" id="KW-1133">Transmembrane helix</keyword>
<sequence>MQTIQVVFSTVMVFFVIISIHELGHFIFAKRAGILVREFAIGFGPKLLAWKKNETNYTLRLLPIGGYVRMAGEDPELVEVQPGQTVAVRLKDNIVTRIYLDRLDERSNVMRGEVESVDIEHKLTMTLLVDGVSESYPVARETHLVARGMETQIAPYDRQFNSKTVGQRAMTIFAGPMMNFILAFGLFIAYVQMAGVNEKILVNEVMENMPAATTELQQNDEIKAVNGQEIGIDYDLMLDIIGVSAGKPIVMDILRDGQPLQVTLTPVANEDGIGKIGLVSKYGTRSATLSESFTQPVVLMKDMTVTIFQSLKMLFTLQFKLDDLAGPVRTAEITSEIARQGIVQLTRWTGLLSLYLGIFNLLPVPALDGSRLMFLGLEAVRRRPIEAAKEGFVHFIGFAMLMILMLVVTYNDILRLIRGE</sequence>
<dbReference type="EC" id="3.4.24.-" evidence="11"/>
<evidence type="ECO:0000313" key="14">
    <source>
        <dbReference type="Proteomes" id="UP001597362"/>
    </source>
</evidence>
<name>A0ABW4YML7_9BACL</name>
<feature type="transmembrane region" description="Helical" evidence="11">
    <location>
        <begin position="169"/>
        <end position="191"/>
    </location>
</feature>
<keyword evidence="5 11" id="KW-0812">Transmembrane</keyword>
<dbReference type="InterPro" id="IPR001478">
    <property type="entry name" value="PDZ"/>
</dbReference>
<feature type="transmembrane region" description="Helical" evidence="11">
    <location>
        <begin position="6"/>
        <end position="28"/>
    </location>
</feature>
<evidence type="ECO:0000256" key="9">
    <source>
        <dbReference type="ARBA" id="ARBA00023049"/>
    </source>
</evidence>
<keyword evidence="4" id="KW-0645">Protease</keyword>
<keyword evidence="14" id="KW-1185">Reference proteome</keyword>
<feature type="transmembrane region" description="Helical" evidence="11">
    <location>
        <begin position="391"/>
        <end position="410"/>
    </location>
</feature>
<evidence type="ECO:0000256" key="11">
    <source>
        <dbReference type="RuleBase" id="RU362031"/>
    </source>
</evidence>
<dbReference type="PANTHER" id="PTHR42837:SF2">
    <property type="entry name" value="MEMBRANE METALLOPROTEASE ARASP2, CHLOROPLASTIC-RELATED"/>
    <property type="match status" value="1"/>
</dbReference>
<keyword evidence="9 11" id="KW-0482">Metalloprotease</keyword>
<evidence type="ECO:0000256" key="6">
    <source>
        <dbReference type="ARBA" id="ARBA00022801"/>
    </source>
</evidence>
<comment type="similarity">
    <text evidence="3 11">Belongs to the peptidase M50B family.</text>
</comment>
<evidence type="ECO:0000256" key="4">
    <source>
        <dbReference type="ARBA" id="ARBA00022670"/>
    </source>
</evidence>
<comment type="caution">
    <text evidence="13">The sequence shown here is derived from an EMBL/GenBank/DDBJ whole genome shotgun (WGS) entry which is preliminary data.</text>
</comment>
<proteinExistence type="inferred from homology"/>
<reference evidence="14" key="1">
    <citation type="journal article" date="2019" name="Int. J. Syst. Evol. Microbiol.">
        <title>The Global Catalogue of Microorganisms (GCM) 10K type strain sequencing project: providing services to taxonomists for standard genome sequencing and annotation.</title>
        <authorList>
            <consortium name="The Broad Institute Genomics Platform"/>
            <consortium name="The Broad Institute Genome Sequencing Center for Infectious Disease"/>
            <person name="Wu L."/>
            <person name="Ma J."/>
        </authorList>
    </citation>
    <scope>NUCLEOTIDE SEQUENCE [LARGE SCALE GENOMIC DNA]</scope>
    <source>
        <strain evidence="14">GH52</strain>
    </source>
</reference>
<dbReference type="Gene3D" id="2.30.42.10">
    <property type="match status" value="1"/>
</dbReference>
<gene>
    <name evidence="13" type="primary">rseP</name>
    <name evidence="13" type="ORF">ACFSJH_13780</name>
</gene>
<accession>A0ABW4YML7</accession>
<dbReference type="Proteomes" id="UP001597362">
    <property type="component" value="Unassembled WGS sequence"/>
</dbReference>
<dbReference type="SMART" id="SM00228">
    <property type="entry name" value="PDZ"/>
    <property type="match status" value="1"/>
</dbReference>
<evidence type="ECO:0000256" key="5">
    <source>
        <dbReference type="ARBA" id="ARBA00022692"/>
    </source>
</evidence>
<dbReference type="NCBIfam" id="TIGR00054">
    <property type="entry name" value="RIP metalloprotease RseP"/>
    <property type="match status" value="1"/>
</dbReference>
<feature type="domain" description="PDZ" evidence="12">
    <location>
        <begin position="182"/>
        <end position="257"/>
    </location>
</feature>
<keyword evidence="7 11" id="KW-0862">Zinc</keyword>
<evidence type="ECO:0000256" key="7">
    <source>
        <dbReference type="ARBA" id="ARBA00022833"/>
    </source>
</evidence>
<protein>
    <recommendedName>
        <fullName evidence="11">Zinc metalloprotease</fullName>
        <ecNumber evidence="11">3.4.24.-</ecNumber>
    </recommendedName>
</protein>
<dbReference type="Pfam" id="PF02163">
    <property type="entry name" value="Peptidase_M50"/>
    <property type="match status" value="1"/>
</dbReference>
<dbReference type="InterPro" id="IPR036034">
    <property type="entry name" value="PDZ_sf"/>
</dbReference>
<keyword evidence="10 11" id="KW-0472">Membrane</keyword>
<evidence type="ECO:0000259" key="12">
    <source>
        <dbReference type="SMART" id="SM00228"/>
    </source>
</evidence>
<evidence type="ECO:0000256" key="3">
    <source>
        <dbReference type="ARBA" id="ARBA00007931"/>
    </source>
</evidence>
<organism evidence="13 14">
    <name type="scientific">Paenibacillus yanchengensis</name>
    <dbReference type="NCBI Taxonomy" id="2035833"/>
    <lineage>
        <taxon>Bacteria</taxon>
        <taxon>Bacillati</taxon>
        <taxon>Bacillota</taxon>
        <taxon>Bacilli</taxon>
        <taxon>Bacillales</taxon>
        <taxon>Paenibacillaceae</taxon>
        <taxon>Paenibacillus</taxon>
    </lineage>
</organism>
<evidence type="ECO:0000256" key="8">
    <source>
        <dbReference type="ARBA" id="ARBA00022989"/>
    </source>
</evidence>
<evidence type="ECO:0000256" key="10">
    <source>
        <dbReference type="ARBA" id="ARBA00023136"/>
    </source>
</evidence>
<dbReference type="RefSeq" id="WP_377773327.1">
    <property type="nucleotide sequence ID" value="NZ_JBHUHO010000032.1"/>
</dbReference>
<dbReference type="EMBL" id="JBHUHO010000032">
    <property type="protein sequence ID" value="MFD2116792.1"/>
    <property type="molecule type" value="Genomic_DNA"/>
</dbReference>
<evidence type="ECO:0000313" key="13">
    <source>
        <dbReference type="EMBL" id="MFD2116792.1"/>
    </source>
</evidence>
<evidence type="ECO:0000256" key="2">
    <source>
        <dbReference type="ARBA" id="ARBA00004141"/>
    </source>
</evidence>
<keyword evidence="11" id="KW-0479">Metal-binding</keyword>
<dbReference type="GO" id="GO:0008237">
    <property type="term" value="F:metallopeptidase activity"/>
    <property type="evidence" value="ECO:0007669"/>
    <property type="project" value="UniProtKB-KW"/>
</dbReference>
<dbReference type="SUPFAM" id="SSF50156">
    <property type="entry name" value="PDZ domain-like"/>
    <property type="match status" value="1"/>
</dbReference>
<dbReference type="PANTHER" id="PTHR42837">
    <property type="entry name" value="REGULATOR OF SIGMA-E PROTEASE RSEP"/>
    <property type="match status" value="1"/>
</dbReference>
<dbReference type="CDD" id="cd23081">
    <property type="entry name" value="cpPDZ_EcRseP-like"/>
    <property type="match status" value="1"/>
</dbReference>
<evidence type="ECO:0000256" key="1">
    <source>
        <dbReference type="ARBA" id="ARBA00001947"/>
    </source>
</evidence>
<keyword evidence="6 11" id="KW-0378">Hydrolase</keyword>
<dbReference type="CDD" id="cd06163">
    <property type="entry name" value="S2P-M50_PDZ_RseP-like"/>
    <property type="match status" value="1"/>
</dbReference>
<dbReference type="InterPro" id="IPR004387">
    <property type="entry name" value="Pept_M50_Zn"/>
</dbReference>
<comment type="cofactor">
    <cofactor evidence="1 11">
        <name>Zn(2+)</name>
        <dbReference type="ChEBI" id="CHEBI:29105"/>
    </cofactor>
</comment>
<dbReference type="InterPro" id="IPR008915">
    <property type="entry name" value="Peptidase_M50"/>
</dbReference>